<sequence>MHQHEGVTELDVIWLAFYYPFCIILAAIICHLTYAQLEESVKATLKEQGIPAPDTEDKGSHDLPVDEVTGQKASPWSLEVSIPISLFHTVFQIYLFHQAADHANFIARENVWAKLACGFYMLCWTVGFGGFLYDMFDTVKSPLKLLPS</sequence>
<organism evidence="2 3">
    <name type="scientific">Knufia fluminis</name>
    <dbReference type="NCBI Taxonomy" id="191047"/>
    <lineage>
        <taxon>Eukaryota</taxon>
        <taxon>Fungi</taxon>
        <taxon>Dikarya</taxon>
        <taxon>Ascomycota</taxon>
        <taxon>Pezizomycotina</taxon>
        <taxon>Eurotiomycetes</taxon>
        <taxon>Chaetothyriomycetidae</taxon>
        <taxon>Chaetothyriales</taxon>
        <taxon>Trichomeriaceae</taxon>
        <taxon>Knufia</taxon>
    </lineage>
</organism>
<proteinExistence type="predicted"/>
<gene>
    <name evidence="2" type="ORF">OHC33_004636</name>
</gene>
<protein>
    <submittedName>
        <fullName evidence="2">Uncharacterized protein</fullName>
    </submittedName>
</protein>
<comment type="caution">
    <text evidence="2">The sequence shown here is derived from an EMBL/GenBank/DDBJ whole genome shotgun (WGS) entry which is preliminary data.</text>
</comment>
<name>A0AAN8I9A8_9EURO</name>
<feature type="transmembrane region" description="Helical" evidence="1">
    <location>
        <begin position="12"/>
        <end position="34"/>
    </location>
</feature>
<evidence type="ECO:0000256" key="1">
    <source>
        <dbReference type="SAM" id="Phobius"/>
    </source>
</evidence>
<dbReference type="AlphaFoldDB" id="A0AAN8I9A8"/>
<dbReference type="EMBL" id="JAKLMC020000009">
    <property type="protein sequence ID" value="KAK5954065.1"/>
    <property type="molecule type" value="Genomic_DNA"/>
</dbReference>
<reference evidence="2 3" key="1">
    <citation type="submission" date="2022-12" db="EMBL/GenBank/DDBJ databases">
        <title>Genomic features and morphological characterization of a novel Knufia sp. strain isolated from spacecraft assembly facility.</title>
        <authorList>
            <person name="Teixeira M."/>
            <person name="Chander A.M."/>
            <person name="Stajich J.E."/>
            <person name="Venkateswaran K."/>
        </authorList>
    </citation>
    <scope>NUCLEOTIDE SEQUENCE [LARGE SCALE GENOMIC DNA]</scope>
    <source>
        <strain evidence="2 3">FJI-L2-BK-P2</strain>
    </source>
</reference>
<keyword evidence="1" id="KW-0472">Membrane</keyword>
<evidence type="ECO:0000313" key="3">
    <source>
        <dbReference type="Proteomes" id="UP001316803"/>
    </source>
</evidence>
<keyword evidence="1" id="KW-1133">Transmembrane helix</keyword>
<accession>A0AAN8I9A8</accession>
<keyword evidence="1" id="KW-0812">Transmembrane</keyword>
<dbReference type="Proteomes" id="UP001316803">
    <property type="component" value="Unassembled WGS sequence"/>
</dbReference>
<keyword evidence="3" id="KW-1185">Reference proteome</keyword>
<feature type="transmembrane region" description="Helical" evidence="1">
    <location>
        <begin position="111"/>
        <end position="133"/>
    </location>
</feature>
<evidence type="ECO:0000313" key="2">
    <source>
        <dbReference type="EMBL" id="KAK5954065.1"/>
    </source>
</evidence>